<dbReference type="GO" id="GO:0006313">
    <property type="term" value="P:DNA transposition"/>
    <property type="evidence" value="ECO:0007669"/>
    <property type="project" value="InterPro"/>
</dbReference>
<dbReference type="GO" id="GO:0004803">
    <property type="term" value="F:transposase activity"/>
    <property type="evidence" value="ECO:0007669"/>
    <property type="project" value="InterPro"/>
</dbReference>
<dbReference type="InterPro" id="IPR002559">
    <property type="entry name" value="Transposase_11"/>
</dbReference>
<dbReference type="Pfam" id="PF01609">
    <property type="entry name" value="DDE_Tnp_1"/>
    <property type="match status" value="1"/>
</dbReference>
<evidence type="ECO:0000313" key="2">
    <source>
        <dbReference type="EMBL" id="SLM31176.1"/>
    </source>
</evidence>
<protein>
    <recommendedName>
        <fullName evidence="1">Transposase IS4-like domain-containing protein</fullName>
    </recommendedName>
</protein>
<sequence length="60" mass="7235">MGYKVGNVKYFVGTDIHDLTAGQIATIYKLRWRIETFFQWWKKHLNVYHLIARSRYGLMV</sequence>
<feature type="domain" description="Transposase IS4-like" evidence="1">
    <location>
        <begin position="14"/>
        <end position="54"/>
    </location>
</feature>
<keyword evidence="3" id="KW-1185">Reference proteome</keyword>
<reference evidence="2 3" key="1">
    <citation type="submission" date="2017-03" db="EMBL/GenBank/DDBJ databases">
        <authorList>
            <person name="Afonso C.L."/>
            <person name="Miller P.J."/>
            <person name="Scott M.A."/>
            <person name="Spackman E."/>
            <person name="Goraichik I."/>
            <person name="Dimitrov K.M."/>
            <person name="Suarez D.L."/>
            <person name="Swayne D.E."/>
        </authorList>
    </citation>
    <scope>NUCLEOTIDE SEQUENCE [LARGE SCALE GENOMIC DNA]</scope>
    <source>
        <strain evidence="2">PRJEB14757</strain>
    </source>
</reference>
<dbReference type="EMBL" id="FWEV01000201">
    <property type="protein sequence ID" value="SLM31176.1"/>
    <property type="molecule type" value="Genomic_DNA"/>
</dbReference>
<dbReference type="InterPro" id="IPR012337">
    <property type="entry name" value="RNaseH-like_sf"/>
</dbReference>
<evidence type="ECO:0000259" key="1">
    <source>
        <dbReference type="Pfam" id="PF01609"/>
    </source>
</evidence>
<dbReference type="Gene3D" id="3.90.350.10">
    <property type="entry name" value="Transposase Inhibitor Protein From Tn5, Chain A, domain 1"/>
    <property type="match status" value="1"/>
</dbReference>
<dbReference type="STRING" id="1246637.MTBBW1_280012"/>
<name>A0A1W1HFG4_9BACT</name>
<dbReference type="Proteomes" id="UP000191931">
    <property type="component" value="Unassembled WGS sequence"/>
</dbReference>
<dbReference type="GO" id="GO:0003677">
    <property type="term" value="F:DNA binding"/>
    <property type="evidence" value="ECO:0007669"/>
    <property type="project" value="InterPro"/>
</dbReference>
<proteinExistence type="predicted"/>
<evidence type="ECO:0000313" key="3">
    <source>
        <dbReference type="Proteomes" id="UP000191931"/>
    </source>
</evidence>
<organism evidence="2 3">
    <name type="scientific">Desulfamplus magnetovallimortis</name>
    <dbReference type="NCBI Taxonomy" id="1246637"/>
    <lineage>
        <taxon>Bacteria</taxon>
        <taxon>Pseudomonadati</taxon>
        <taxon>Thermodesulfobacteriota</taxon>
        <taxon>Desulfobacteria</taxon>
        <taxon>Desulfobacterales</taxon>
        <taxon>Desulfobacteraceae</taxon>
        <taxon>Desulfamplus</taxon>
    </lineage>
</organism>
<dbReference type="SUPFAM" id="SSF53098">
    <property type="entry name" value="Ribonuclease H-like"/>
    <property type="match status" value="1"/>
</dbReference>
<gene>
    <name evidence="2" type="ORF">MTBBW1_280012</name>
</gene>
<dbReference type="AlphaFoldDB" id="A0A1W1HFG4"/>
<accession>A0A1W1HFG4</accession>